<evidence type="ECO:0000313" key="2">
    <source>
        <dbReference type="Proteomes" id="UP000053257"/>
    </source>
</evidence>
<evidence type="ECO:0000313" key="1">
    <source>
        <dbReference type="EMBL" id="KIP05751.1"/>
    </source>
</evidence>
<dbReference type="AlphaFoldDB" id="A0A0C3RW74"/>
<keyword evidence="2" id="KW-1185">Reference proteome</keyword>
<organism evidence="1 2">
    <name type="scientific">Phlebiopsis gigantea (strain 11061_1 CR5-6)</name>
    <name type="common">White-rot fungus</name>
    <name type="synonym">Peniophora gigantea</name>
    <dbReference type="NCBI Taxonomy" id="745531"/>
    <lineage>
        <taxon>Eukaryota</taxon>
        <taxon>Fungi</taxon>
        <taxon>Dikarya</taxon>
        <taxon>Basidiomycota</taxon>
        <taxon>Agaricomycotina</taxon>
        <taxon>Agaricomycetes</taxon>
        <taxon>Polyporales</taxon>
        <taxon>Phanerochaetaceae</taxon>
        <taxon>Phlebiopsis</taxon>
    </lineage>
</organism>
<reference evidence="1 2" key="1">
    <citation type="journal article" date="2014" name="PLoS Genet.">
        <title>Analysis of the Phlebiopsis gigantea genome, transcriptome and secretome provides insight into its pioneer colonization strategies of wood.</title>
        <authorList>
            <person name="Hori C."/>
            <person name="Ishida T."/>
            <person name="Igarashi K."/>
            <person name="Samejima M."/>
            <person name="Suzuki H."/>
            <person name="Master E."/>
            <person name="Ferreira P."/>
            <person name="Ruiz-Duenas F.J."/>
            <person name="Held B."/>
            <person name="Canessa P."/>
            <person name="Larrondo L.F."/>
            <person name="Schmoll M."/>
            <person name="Druzhinina I.S."/>
            <person name="Kubicek C.P."/>
            <person name="Gaskell J.A."/>
            <person name="Kersten P."/>
            <person name="St John F."/>
            <person name="Glasner J."/>
            <person name="Sabat G."/>
            <person name="Splinter BonDurant S."/>
            <person name="Syed K."/>
            <person name="Yadav J."/>
            <person name="Mgbeahuruike A.C."/>
            <person name="Kovalchuk A."/>
            <person name="Asiegbu F.O."/>
            <person name="Lackner G."/>
            <person name="Hoffmeister D."/>
            <person name="Rencoret J."/>
            <person name="Gutierrez A."/>
            <person name="Sun H."/>
            <person name="Lindquist E."/>
            <person name="Barry K."/>
            <person name="Riley R."/>
            <person name="Grigoriev I.V."/>
            <person name="Henrissat B."/>
            <person name="Kues U."/>
            <person name="Berka R.M."/>
            <person name="Martinez A.T."/>
            <person name="Covert S.F."/>
            <person name="Blanchette R.A."/>
            <person name="Cullen D."/>
        </authorList>
    </citation>
    <scope>NUCLEOTIDE SEQUENCE [LARGE SCALE GENOMIC DNA]</scope>
    <source>
        <strain evidence="1 2">11061_1 CR5-6</strain>
    </source>
</reference>
<gene>
    <name evidence="1" type="ORF">PHLGIDRAFT_485457</name>
</gene>
<dbReference type="HOGENOM" id="CLU_2622850_0_0_1"/>
<proteinExistence type="predicted"/>
<dbReference type="Proteomes" id="UP000053257">
    <property type="component" value="Unassembled WGS sequence"/>
</dbReference>
<dbReference type="EMBL" id="KN840534">
    <property type="protein sequence ID" value="KIP05751.1"/>
    <property type="molecule type" value="Genomic_DNA"/>
</dbReference>
<accession>A0A0C3RW74</accession>
<protein>
    <submittedName>
        <fullName evidence="1">Uncharacterized protein</fullName>
    </submittedName>
</protein>
<name>A0A0C3RW74_PHLG1</name>
<sequence length="78" mass="8525">MTCMMRSVLRACACPTALMAVRVVVNIIMSGRACNFVCRVKDSSFGDFLVVVLGFYECVHAAVSYRVEIIPGAYLLEG</sequence>